<protein>
    <submittedName>
        <fullName evidence="2">Uncharacterized protein</fullName>
    </submittedName>
</protein>
<dbReference type="EMBL" id="CADEBC010000196">
    <property type="protein sequence ID" value="CAB3224899.1"/>
    <property type="molecule type" value="Genomic_DNA"/>
</dbReference>
<evidence type="ECO:0000313" key="2">
    <source>
        <dbReference type="EMBL" id="CAB3236211.1"/>
    </source>
</evidence>
<proteinExistence type="predicted"/>
<dbReference type="Proteomes" id="UP000494256">
    <property type="component" value="Unassembled WGS sequence"/>
</dbReference>
<accession>A0A8S0ZT80</accession>
<evidence type="ECO:0000313" key="3">
    <source>
        <dbReference type="Proteomes" id="UP000494106"/>
    </source>
</evidence>
<keyword evidence="3" id="KW-1185">Reference proteome</keyword>
<organism evidence="2 4">
    <name type="scientific">Arctia plantaginis</name>
    <name type="common">Wood tiger moth</name>
    <name type="synonym">Phalaena plantaginis</name>
    <dbReference type="NCBI Taxonomy" id="874455"/>
    <lineage>
        <taxon>Eukaryota</taxon>
        <taxon>Metazoa</taxon>
        <taxon>Ecdysozoa</taxon>
        <taxon>Arthropoda</taxon>
        <taxon>Hexapoda</taxon>
        <taxon>Insecta</taxon>
        <taxon>Pterygota</taxon>
        <taxon>Neoptera</taxon>
        <taxon>Endopterygota</taxon>
        <taxon>Lepidoptera</taxon>
        <taxon>Glossata</taxon>
        <taxon>Ditrysia</taxon>
        <taxon>Noctuoidea</taxon>
        <taxon>Erebidae</taxon>
        <taxon>Arctiinae</taxon>
        <taxon>Arctia</taxon>
    </lineage>
</organism>
<dbReference type="EMBL" id="CADEBD010000300">
    <property type="protein sequence ID" value="CAB3236211.1"/>
    <property type="molecule type" value="Genomic_DNA"/>
</dbReference>
<dbReference type="OrthoDB" id="7233654at2759"/>
<dbReference type="Proteomes" id="UP000494106">
    <property type="component" value="Unassembled WGS sequence"/>
</dbReference>
<sequence>MQGDNGETFSNDFRNFLSDLGSMVYKTKRTENIERPAQKSTTVIPAKYRRKENVRNTQKEILGDMLMMKLVSYYEDKYKLTHEKDPEQQITERITSVPLYFNRYNEIDRNDLRELPYNRNRRYNVPYSRRNYDDPVPDVVVL</sequence>
<reference evidence="3 4" key="1">
    <citation type="submission" date="2020-04" db="EMBL/GenBank/DDBJ databases">
        <authorList>
            <person name="Wallbank WR R."/>
            <person name="Pardo Diaz C."/>
            <person name="Kozak K."/>
            <person name="Martin S."/>
            <person name="Jiggins C."/>
            <person name="Moest M."/>
            <person name="Warren A I."/>
            <person name="Byers J.R.P. K."/>
            <person name="Montejo-Kovacevich G."/>
            <person name="Yen C E."/>
        </authorList>
    </citation>
    <scope>NUCLEOTIDE SEQUENCE [LARGE SCALE GENOMIC DNA]</scope>
</reference>
<gene>
    <name evidence="1" type="ORF">APLA_LOCUS2187</name>
    <name evidence="2" type="ORF">APLA_LOCUS7302</name>
</gene>
<dbReference type="AlphaFoldDB" id="A0A8S0ZT80"/>
<comment type="caution">
    <text evidence="2">The sequence shown here is derived from an EMBL/GenBank/DDBJ whole genome shotgun (WGS) entry which is preliminary data.</text>
</comment>
<evidence type="ECO:0000313" key="1">
    <source>
        <dbReference type="EMBL" id="CAB3224899.1"/>
    </source>
</evidence>
<evidence type="ECO:0000313" key="4">
    <source>
        <dbReference type="Proteomes" id="UP000494256"/>
    </source>
</evidence>
<name>A0A8S0ZT80_ARCPL</name>